<feature type="transmembrane region" description="Helical" evidence="1">
    <location>
        <begin position="20"/>
        <end position="38"/>
    </location>
</feature>
<feature type="domain" description="YtkA-like" evidence="2">
    <location>
        <begin position="49"/>
        <end position="128"/>
    </location>
</feature>
<keyword evidence="6" id="KW-1185">Reference proteome</keyword>
<organism evidence="3 5">
    <name type="scientific">Paenibacillus urinalis</name>
    <dbReference type="NCBI Taxonomy" id="521520"/>
    <lineage>
        <taxon>Bacteria</taxon>
        <taxon>Bacillati</taxon>
        <taxon>Bacillota</taxon>
        <taxon>Bacilli</taxon>
        <taxon>Bacillales</taxon>
        <taxon>Paenibacillaceae</taxon>
        <taxon>Paenibacillus</taxon>
    </lineage>
</organism>
<dbReference type="AlphaFoldDB" id="A0AAX3MXI3"/>
<dbReference type="Pfam" id="PF13115">
    <property type="entry name" value="YtkA"/>
    <property type="match status" value="1"/>
</dbReference>
<keyword evidence="1" id="KW-0472">Membrane</keyword>
<dbReference type="EMBL" id="CP118108">
    <property type="protein sequence ID" value="WDI00827.1"/>
    <property type="molecule type" value="Genomic_DNA"/>
</dbReference>
<evidence type="ECO:0000256" key="1">
    <source>
        <dbReference type="SAM" id="Phobius"/>
    </source>
</evidence>
<evidence type="ECO:0000313" key="3">
    <source>
        <dbReference type="EMBL" id="WDH81112.1"/>
    </source>
</evidence>
<dbReference type="Proteomes" id="UP001221519">
    <property type="component" value="Chromosome"/>
</dbReference>
<name>A0AAX3MXI3_9BACL</name>
<keyword evidence="1" id="KW-0812">Transmembrane</keyword>
<protein>
    <submittedName>
        <fullName evidence="3">FixH family protein</fullName>
    </submittedName>
</protein>
<evidence type="ECO:0000259" key="2">
    <source>
        <dbReference type="Pfam" id="PF13115"/>
    </source>
</evidence>
<reference evidence="3 6" key="1">
    <citation type="submission" date="2023-02" db="EMBL/GenBank/DDBJ databases">
        <title>Pathogen: clinical or host-associated sample.</title>
        <authorList>
            <person name="Hergert J."/>
            <person name="Casey R."/>
            <person name="Wagner J."/>
            <person name="Young E.L."/>
            <person name="Oakeson K.F."/>
        </authorList>
    </citation>
    <scope>NUCLEOTIDE SEQUENCE</scope>
    <source>
        <strain evidence="4 6">2022CK-00829</strain>
        <strain evidence="3">2022CK-00830</strain>
    </source>
</reference>
<evidence type="ECO:0000313" key="6">
    <source>
        <dbReference type="Proteomes" id="UP001221519"/>
    </source>
</evidence>
<dbReference type="InterPro" id="IPR032693">
    <property type="entry name" value="YtkA-like_dom"/>
</dbReference>
<proteinExistence type="predicted"/>
<evidence type="ECO:0000313" key="5">
    <source>
        <dbReference type="Proteomes" id="UP001220962"/>
    </source>
</evidence>
<evidence type="ECO:0000313" key="4">
    <source>
        <dbReference type="EMBL" id="WDI00827.1"/>
    </source>
</evidence>
<keyword evidence="1" id="KW-1133">Transmembrane helix</keyword>
<dbReference type="EMBL" id="CP118101">
    <property type="protein sequence ID" value="WDH81112.1"/>
    <property type="molecule type" value="Genomic_DNA"/>
</dbReference>
<sequence>MKILKLFLQSNGFTPIRQHISMGFIILTLCILISGCSFKASSEPIALMEPIDVKLSVSSEEISLNETVHMEAVVTQEADVVGDADEVMFEVATSDGVSMEFEGEHQGEGVYVFDYQFKAAGEYKVTSHVTARGFHAMPSVHIVVKE</sequence>
<dbReference type="RefSeq" id="WP_052511774.1">
    <property type="nucleotide sequence ID" value="NZ_CP118101.1"/>
</dbReference>
<dbReference type="Proteomes" id="UP001220962">
    <property type="component" value="Chromosome"/>
</dbReference>
<gene>
    <name evidence="3" type="ORF">PUW23_16425</name>
    <name evidence="4" type="ORF">PUW25_16250</name>
</gene>
<accession>A0AAX3MXI3</accession>